<dbReference type="OrthoDB" id="10256774at2759"/>
<dbReference type="AlphaFoldDB" id="A0A9P7K8R1"/>
<dbReference type="SUPFAM" id="SSF56399">
    <property type="entry name" value="ADP-ribosylation"/>
    <property type="match status" value="1"/>
</dbReference>
<name>A0A9P7K8R1_9AGAR</name>
<dbReference type="Proteomes" id="UP000717328">
    <property type="component" value="Unassembled WGS sequence"/>
</dbReference>
<gene>
    <name evidence="1" type="ORF">H0H81_007660</name>
</gene>
<keyword evidence="2" id="KW-1185">Reference proteome</keyword>
<dbReference type="Gene3D" id="3.90.228.10">
    <property type="match status" value="1"/>
</dbReference>
<protein>
    <recommendedName>
        <fullName evidence="3">PARP</fullName>
    </recommendedName>
</protein>
<evidence type="ECO:0008006" key="3">
    <source>
        <dbReference type="Google" id="ProtNLM"/>
    </source>
</evidence>
<sequence>MALVGSSSFVDFTLDRDEDPVKTSLNNKLNTIVIELSDDDNEEEVNQIHVPRKRVYSKKFKKQFSCNNFLHDELLAKDDEIVILNSSQQPVASSSSAVARTGNVISEDQALAQRLAEEYEEQFPAVATISEDEALARRLAAEDDYSIIYDLAEDEALARRLAQEFEESDLPKPNAEDERLARQLAEEEEQSYRQLVSTIENKEEGIVFSVAVNVADNTLDDGSPAHPDDLERFEPWKLCESIVAPGLTAVHWFVNYELEKRFEAARDMLHQVTGEAFRETRLFHGTACPNIESIGGVGGHRVVNGTAFGCGIYLAANPGVSIGYAVTRFLRVELSSVA</sequence>
<accession>A0A9P7K8R1</accession>
<proteinExistence type="predicted"/>
<evidence type="ECO:0000313" key="1">
    <source>
        <dbReference type="EMBL" id="KAG5639046.1"/>
    </source>
</evidence>
<dbReference type="EMBL" id="JABCKI010005734">
    <property type="protein sequence ID" value="KAG5639046.1"/>
    <property type="molecule type" value="Genomic_DNA"/>
</dbReference>
<organism evidence="1 2">
    <name type="scientific">Sphagnurus paluster</name>
    <dbReference type="NCBI Taxonomy" id="117069"/>
    <lineage>
        <taxon>Eukaryota</taxon>
        <taxon>Fungi</taxon>
        <taxon>Dikarya</taxon>
        <taxon>Basidiomycota</taxon>
        <taxon>Agaricomycotina</taxon>
        <taxon>Agaricomycetes</taxon>
        <taxon>Agaricomycetidae</taxon>
        <taxon>Agaricales</taxon>
        <taxon>Tricholomatineae</taxon>
        <taxon>Lyophyllaceae</taxon>
        <taxon>Sphagnurus</taxon>
    </lineage>
</organism>
<reference evidence="1" key="1">
    <citation type="submission" date="2021-02" db="EMBL/GenBank/DDBJ databases">
        <authorList>
            <person name="Nieuwenhuis M."/>
            <person name="Van De Peppel L.J.J."/>
        </authorList>
    </citation>
    <scope>NUCLEOTIDE SEQUENCE</scope>
    <source>
        <strain evidence="1">D49</strain>
    </source>
</reference>
<evidence type="ECO:0000313" key="2">
    <source>
        <dbReference type="Proteomes" id="UP000717328"/>
    </source>
</evidence>
<reference evidence="1" key="2">
    <citation type="submission" date="2021-10" db="EMBL/GenBank/DDBJ databases">
        <title>Phylogenomics reveals ancestral predisposition of the termite-cultivated fungus Termitomyces towards a domesticated lifestyle.</title>
        <authorList>
            <person name="Auxier B."/>
            <person name="Grum-Grzhimaylo A."/>
            <person name="Cardenas M.E."/>
            <person name="Lodge J.D."/>
            <person name="Laessoe T."/>
            <person name="Pedersen O."/>
            <person name="Smith M.E."/>
            <person name="Kuyper T.W."/>
            <person name="Franco-Molano E.A."/>
            <person name="Baroni T.J."/>
            <person name="Aanen D.K."/>
        </authorList>
    </citation>
    <scope>NUCLEOTIDE SEQUENCE</scope>
    <source>
        <strain evidence="1">D49</strain>
    </source>
</reference>
<comment type="caution">
    <text evidence="1">The sequence shown here is derived from an EMBL/GenBank/DDBJ whole genome shotgun (WGS) entry which is preliminary data.</text>
</comment>